<proteinExistence type="predicted"/>
<gene>
    <name evidence="2" type="ORF">CF168_09970</name>
</gene>
<dbReference type="Proteomes" id="UP000198367">
    <property type="component" value="Chromosome"/>
</dbReference>
<dbReference type="KEGG" id="sbj:CF168_09970"/>
<feature type="chain" id="PRO_5012149056" evidence="1">
    <location>
        <begin position="19"/>
        <end position="192"/>
    </location>
</feature>
<reference evidence="2 3" key="1">
    <citation type="submission" date="2017-07" db="EMBL/GenBank/DDBJ databases">
        <title>Phenotypical and genomic characterization of a clinical isolate of Shewanella bicestrii sp. nov. producing an extended-spectrum beta-lactamase and a new oxacillinase variant.</title>
        <authorList>
            <person name="Jousset A.B."/>
            <person name="Bonnin R.A."/>
            <person name="Girlich D."/>
            <person name="Dabos L."/>
            <person name="Potron A."/>
            <person name="Dortet L."/>
            <person name="Glaser P."/>
            <person name="Naas T."/>
        </authorList>
    </citation>
    <scope>NUCLEOTIDE SEQUENCE [LARGE SCALE GENOMIC DNA]</scope>
    <source>
        <strain evidence="2 3">JAB-1</strain>
    </source>
</reference>
<name>A0A220UME0_9GAMM</name>
<keyword evidence="3" id="KW-1185">Reference proteome</keyword>
<protein>
    <submittedName>
        <fullName evidence="2">DUF4440 domain-containing protein</fullName>
    </submittedName>
</protein>
<keyword evidence="1" id="KW-0732">Signal</keyword>
<organism evidence="2 3">
    <name type="scientific">Shewanella bicestrii</name>
    <dbReference type="NCBI Taxonomy" id="2018305"/>
    <lineage>
        <taxon>Bacteria</taxon>
        <taxon>Pseudomonadati</taxon>
        <taxon>Pseudomonadota</taxon>
        <taxon>Gammaproteobacteria</taxon>
        <taxon>Alteromonadales</taxon>
        <taxon>Shewanellaceae</taxon>
        <taxon>Shewanella</taxon>
    </lineage>
</organism>
<dbReference type="Gene3D" id="3.10.450.50">
    <property type="match status" value="1"/>
</dbReference>
<dbReference type="InterPro" id="IPR032710">
    <property type="entry name" value="NTF2-like_dom_sf"/>
</dbReference>
<dbReference type="RefSeq" id="WP_089067743.1">
    <property type="nucleotide sequence ID" value="NZ_CP022358.1"/>
</dbReference>
<dbReference type="AlphaFoldDB" id="A0A220UME0"/>
<accession>A0A220UME0</accession>
<dbReference type="SUPFAM" id="SSF54427">
    <property type="entry name" value="NTF2-like"/>
    <property type="match status" value="1"/>
</dbReference>
<evidence type="ECO:0000256" key="1">
    <source>
        <dbReference type="SAM" id="SignalP"/>
    </source>
</evidence>
<dbReference type="EMBL" id="CP022358">
    <property type="protein sequence ID" value="ASK69170.1"/>
    <property type="molecule type" value="Genomic_DNA"/>
</dbReference>
<evidence type="ECO:0000313" key="3">
    <source>
        <dbReference type="Proteomes" id="UP000198367"/>
    </source>
</evidence>
<feature type="signal peptide" evidence="1">
    <location>
        <begin position="1"/>
        <end position="18"/>
    </location>
</feature>
<sequence>MRFLLLALICLLSLPSFATPAKAKTTMTTDQLINANYPLFSKAFTELAPEVTAEIYAKDASYLSESQSKEIYYGRDSIVAIYQRFFDKIRNKKARIDIDFRVLNRKLSGNSAFDTGYYLVRFYPAEETGEPVSEFAGKFVIGTQKDSQQRWNVTLDMNNRAEPSFYLNAKPVPNLYYGRQFPPLPDSQKKKQ</sequence>
<evidence type="ECO:0000313" key="2">
    <source>
        <dbReference type="EMBL" id="ASK69170.1"/>
    </source>
</evidence>